<dbReference type="Pfam" id="PF15744">
    <property type="entry name" value="UPF0492"/>
    <property type="match status" value="1"/>
</dbReference>
<reference evidence="3" key="1">
    <citation type="submission" date="2024-04" db="EMBL/GenBank/DDBJ databases">
        <title>Salinicola lusitanus LLJ914,a marine bacterium isolated from the Okinawa Trough.</title>
        <authorList>
            <person name="Li J."/>
        </authorList>
    </citation>
    <scope>NUCLEOTIDE SEQUENCE [LARGE SCALE GENOMIC DNA]</scope>
</reference>
<feature type="compositionally biased region" description="Polar residues" evidence="1">
    <location>
        <begin position="223"/>
        <end position="232"/>
    </location>
</feature>
<protein>
    <recommendedName>
        <fullName evidence="4">Protein SLX4IP</fullName>
    </recommendedName>
</protein>
<proteinExistence type="predicted"/>
<feature type="region of interest" description="Disordered" evidence="1">
    <location>
        <begin position="179"/>
        <end position="314"/>
    </location>
</feature>
<evidence type="ECO:0000313" key="2">
    <source>
        <dbReference type="EMBL" id="KAK7901974.1"/>
    </source>
</evidence>
<name>A0AAW0NX05_9GOBI</name>
<dbReference type="PANTHER" id="PTHR28557">
    <property type="entry name" value="PROTEIN SLX4IP"/>
    <property type="match status" value="1"/>
</dbReference>
<feature type="compositionally biased region" description="Basic and acidic residues" evidence="1">
    <location>
        <begin position="238"/>
        <end position="248"/>
    </location>
</feature>
<dbReference type="Proteomes" id="UP001460270">
    <property type="component" value="Unassembled WGS sequence"/>
</dbReference>
<evidence type="ECO:0000313" key="3">
    <source>
        <dbReference type="Proteomes" id="UP001460270"/>
    </source>
</evidence>
<keyword evidence="3" id="KW-1185">Reference proteome</keyword>
<gene>
    <name evidence="2" type="ORF">WMY93_018743</name>
</gene>
<evidence type="ECO:0000256" key="1">
    <source>
        <dbReference type="SAM" id="MobiDB-lite"/>
    </source>
</evidence>
<feature type="compositionally biased region" description="Basic and acidic residues" evidence="1">
    <location>
        <begin position="254"/>
        <end position="268"/>
    </location>
</feature>
<comment type="caution">
    <text evidence="2">The sequence shown here is derived from an EMBL/GenBank/DDBJ whole genome shotgun (WGS) entry which is preliminary data.</text>
</comment>
<organism evidence="2 3">
    <name type="scientific">Mugilogobius chulae</name>
    <name type="common">yellowstripe goby</name>
    <dbReference type="NCBI Taxonomy" id="88201"/>
    <lineage>
        <taxon>Eukaryota</taxon>
        <taxon>Metazoa</taxon>
        <taxon>Chordata</taxon>
        <taxon>Craniata</taxon>
        <taxon>Vertebrata</taxon>
        <taxon>Euteleostomi</taxon>
        <taxon>Actinopterygii</taxon>
        <taxon>Neopterygii</taxon>
        <taxon>Teleostei</taxon>
        <taxon>Neoteleostei</taxon>
        <taxon>Acanthomorphata</taxon>
        <taxon>Gobiaria</taxon>
        <taxon>Gobiiformes</taxon>
        <taxon>Gobioidei</taxon>
        <taxon>Gobiidae</taxon>
        <taxon>Gobionellinae</taxon>
        <taxon>Mugilogobius</taxon>
    </lineage>
</organism>
<feature type="compositionally biased region" description="Polar residues" evidence="1">
    <location>
        <begin position="288"/>
        <end position="301"/>
    </location>
</feature>
<accession>A0AAW0NX05</accession>
<sequence length="314" mass="35112">MAPHKYVIKCGNFAVLVDLHVLPQGGRPADPSWFTTDQVEEVTTLVRDAVDQRVKQYTESLHNRRVPKHKKELTPASAFYVTGDGFNLAANFLKRHCNLRCIAKQLSGDLRMFPERFVVCVSCPEDASALRGNLSHPCVDFECGGRVAWEKAEFLNVKELSEQSRSEYFSKAAETKSLLTSPQNKENWASKDSQTGQCPEGDTEGPPDITANTGLEEAHSNHSSDPVVQIGNNLEPGPSREENNRNPDKQTASRQEETLPETRETTRDEGEDPIPQPAKRACLENSLKRPSTTPMSRQNPRLSRCRSASKPQWK</sequence>
<feature type="compositionally biased region" description="Polar residues" evidence="1">
    <location>
        <begin position="179"/>
        <end position="197"/>
    </location>
</feature>
<dbReference type="PANTHER" id="PTHR28557:SF1">
    <property type="entry name" value="PROTEIN SLX4IP"/>
    <property type="match status" value="1"/>
</dbReference>
<evidence type="ECO:0008006" key="4">
    <source>
        <dbReference type="Google" id="ProtNLM"/>
    </source>
</evidence>
<dbReference type="AlphaFoldDB" id="A0AAW0NX05"/>
<dbReference type="EMBL" id="JBBPFD010000013">
    <property type="protein sequence ID" value="KAK7901974.1"/>
    <property type="molecule type" value="Genomic_DNA"/>
</dbReference>
<dbReference type="InterPro" id="IPR031479">
    <property type="entry name" value="SLX4IP"/>
</dbReference>